<protein>
    <submittedName>
        <fullName evidence="2">Alpha/beta hydrolase</fullName>
    </submittedName>
</protein>
<evidence type="ECO:0000259" key="1">
    <source>
        <dbReference type="Pfam" id="PF12697"/>
    </source>
</evidence>
<name>A0A6B3ST17_9BURK</name>
<dbReference type="InterPro" id="IPR029058">
    <property type="entry name" value="AB_hydrolase_fold"/>
</dbReference>
<feature type="domain" description="AB hydrolase-1" evidence="1">
    <location>
        <begin position="13"/>
        <end position="233"/>
    </location>
</feature>
<comment type="caution">
    <text evidence="2">The sequence shown here is derived from an EMBL/GenBank/DDBJ whole genome shotgun (WGS) entry which is preliminary data.</text>
</comment>
<dbReference type="PANTHER" id="PTHR10992">
    <property type="entry name" value="METHYLESTERASE FAMILY MEMBER"/>
    <property type="match status" value="1"/>
</dbReference>
<dbReference type="PANTHER" id="PTHR10992:SF1086">
    <property type="entry name" value="AB HYDROLASE-1 DOMAIN-CONTAINING PROTEIN"/>
    <property type="match status" value="1"/>
</dbReference>
<evidence type="ECO:0000313" key="2">
    <source>
        <dbReference type="EMBL" id="NEX63804.1"/>
    </source>
</evidence>
<dbReference type="SUPFAM" id="SSF53474">
    <property type="entry name" value="alpha/beta-Hydrolases"/>
    <property type="match status" value="1"/>
</dbReference>
<keyword evidence="3" id="KW-1185">Reference proteome</keyword>
<dbReference type="Gene3D" id="3.40.50.1820">
    <property type="entry name" value="alpha/beta hydrolase"/>
    <property type="match status" value="1"/>
</dbReference>
<reference evidence="2 3" key="1">
    <citation type="submission" date="2020-02" db="EMBL/GenBank/DDBJ databases">
        <authorList>
            <person name="Kim M.K."/>
        </authorList>
    </citation>
    <scope>NUCLEOTIDE SEQUENCE [LARGE SCALE GENOMIC DNA]</scope>
    <source>
        <strain evidence="2 3">17J57-3</strain>
    </source>
</reference>
<keyword evidence="2" id="KW-0378">Hydrolase</keyword>
<dbReference type="Pfam" id="PF12697">
    <property type="entry name" value="Abhydrolase_6"/>
    <property type="match status" value="1"/>
</dbReference>
<gene>
    <name evidence="2" type="ORF">G3574_22220</name>
</gene>
<dbReference type="Proteomes" id="UP000482155">
    <property type="component" value="Unassembled WGS sequence"/>
</dbReference>
<dbReference type="AlphaFoldDB" id="A0A6B3ST17"/>
<dbReference type="EMBL" id="JAAIVB010000075">
    <property type="protein sequence ID" value="NEX63804.1"/>
    <property type="molecule type" value="Genomic_DNA"/>
</dbReference>
<proteinExistence type="predicted"/>
<dbReference type="InterPro" id="IPR045889">
    <property type="entry name" value="MES/HNL"/>
</dbReference>
<sequence>MPATPPRSKPMNFLLVHGAWHGGWCWRDVAGRLRQAGHAAWTPTLTGLGERAHLLDASTGLQTFADDICAVIECEELDEVVLVGHSFGGLVATLVADRMAARLKQLVYLDALIVPAGQSGMSILSPEVRRERSRTIDAEGLRMAIPSPDRFGVTDPVQAAWLSRRLTPHPLKGYTDTLDLVHPVGNGLPCTYVAVTDPWYPPLAGVRDWARRQPGWQWREIAAGHDAMVTSPESLTQLLLDIAS</sequence>
<dbReference type="GO" id="GO:0080030">
    <property type="term" value="F:methyl indole-3-acetate esterase activity"/>
    <property type="evidence" value="ECO:0007669"/>
    <property type="project" value="TreeGrafter"/>
</dbReference>
<evidence type="ECO:0000313" key="3">
    <source>
        <dbReference type="Proteomes" id="UP000482155"/>
    </source>
</evidence>
<dbReference type="InterPro" id="IPR000073">
    <property type="entry name" value="AB_hydrolase_1"/>
</dbReference>
<dbReference type="GO" id="GO:0080032">
    <property type="term" value="F:methyl jasmonate esterase activity"/>
    <property type="evidence" value="ECO:0007669"/>
    <property type="project" value="TreeGrafter"/>
</dbReference>
<organism evidence="2 3">
    <name type="scientific">Noviherbaspirillum galbum</name>
    <dbReference type="NCBI Taxonomy" id="2709383"/>
    <lineage>
        <taxon>Bacteria</taxon>
        <taxon>Pseudomonadati</taxon>
        <taxon>Pseudomonadota</taxon>
        <taxon>Betaproteobacteria</taxon>
        <taxon>Burkholderiales</taxon>
        <taxon>Oxalobacteraceae</taxon>
        <taxon>Noviherbaspirillum</taxon>
    </lineage>
</organism>
<accession>A0A6B3ST17</accession>